<dbReference type="Proteomes" id="UP000317093">
    <property type="component" value="Chromosome"/>
</dbReference>
<evidence type="ECO:0000256" key="6">
    <source>
        <dbReference type="ARBA" id="ARBA00022842"/>
    </source>
</evidence>
<dbReference type="FunFam" id="1.20.58.340:FF:000004">
    <property type="entry name" value="Magnesium transport protein CorA"/>
    <property type="match status" value="1"/>
</dbReference>
<evidence type="ECO:0000313" key="13">
    <source>
        <dbReference type="EMBL" id="QDU64469.1"/>
    </source>
</evidence>
<dbReference type="Gene3D" id="1.20.58.340">
    <property type="entry name" value="Magnesium transport protein CorA, transmembrane region"/>
    <property type="match status" value="2"/>
</dbReference>
<dbReference type="InterPro" id="IPR045861">
    <property type="entry name" value="CorA_cytoplasmic_dom"/>
</dbReference>
<feature type="transmembrane region" description="Helical" evidence="12">
    <location>
        <begin position="261"/>
        <end position="280"/>
    </location>
</feature>
<evidence type="ECO:0000256" key="2">
    <source>
        <dbReference type="ARBA" id="ARBA00009765"/>
    </source>
</evidence>
<name>A0A518BBX4_9BACT</name>
<comment type="function">
    <text evidence="11">Mediates influx of magnesium ions. Alternates between open and closed states. Activated by low cytoplasmic Mg(2+) levels. Inactive when cytoplasmic Mg(2+) levels are high.</text>
</comment>
<keyword evidence="4" id="KW-1003">Cell membrane</keyword>
<reference evidence="13 14" key="1">
    <citation type="submission" date="2019-02" db="EMBL/GenBank/DDBJ databases">
        <title>Deep-cultivation of Planctomycetes and their phenomic and genomic characterization uncovers novel biology.</title>
        <authorList>
            <person name="Wiegand S."/>
            <person name="Jogler M."/>
            <person name="Boedeker C."/>
            <person name="Pinto D."/>
            <person name="Vollmers J."/>
            <person name="Rivas-Marin E."/>
            <person name="Kohn T."/>
            <person name="Peeters S.H."/>
            <person name="Heuer A."/>
            <person name="Rast P."/>
            <person name="Oberbeckmann S."/>
            <person name="Bunk B."/>
            <person name="Jeske O."/>
            <person name="Meyerdierks A."/>
            <person name="Storesund J.E."/>
            <person name="Kallscheuer N."/>
            <person name="Luecker S."/>
            <person name="Lage O.M."/>
            <person name="Pohl T."/>
            <person name="Merkel B.J."/>
            <person name="Hornburger P."/>
            <person name="Mueller R.-W."/>
            <person name="Bruemmer F."/>
            <person name="Labrenz M."/>
            <person name="Spormann A.M."/>
            <person name="Op den Camp H."/>
            <person name="Overmann J."/>
            <person name="Amann R."/>
            <person name="Jetten M.S.M."/>
            <person name="Mascher T."/>
            <person name="Medema M.H."/>
            <person name="Devos D.P."/>
            <person name="Kaster A.-K."/>
            <person name="Ovreas L."/>
            <person name="Rohde M."/>
            <person name="Galperin M.Y."/>
            <person name="Jogler C."/>
        </authorList>
    </citation>
    <scope>NUCLEOTIDE SEQUENCE [LARGE SCALE GENOMIC DNA]</scope>
    <source>
        <strain evidence="13 14">Pan216</strain>
    </source>
</reference>
<dbReference type="GO" id="GO:0015095">
    <property type="term" value="F:magnesium ion transmembrane transporter activity"/>
    <property type="evidence" value="ECO:0007669"/>
    <property type="project" value="TreeGrafter"/>
</dbReference>
<keyword evidence="14" id="KW-1185">Reference proteome</keyword>
<keyword evidence="6" id="KW-0460">Magnesium</keyword>
<dbReference type="AlphaFoldDB" id="A0A518BBX4"/>
<evidence type="ECO:0000256" key="5">
    <source>
        <dbReference type="ARBA" id="ARBA00022692"/>
    </source>
</evidence>
<evidence type="ECO:0000256" key="3">
    <source>
        <dbReference type="ARBA" id="ARBA00022448"/>
    </source>
</evidence>
<dbReference type="SUPFAM" id="SSF144083">
    <property type="entry name" value="Magnesium transport protein CorA, transmembrane region"/>
    <property type="match status" value="1"/>
</dbReference>
<dbReference type="GO" id="GO:0005886">
    <property type="term" value="C:plasma membrane"/>
    <property type="evidence" value="ECO:0007669"/>
    <property type="project" value="UniProtKB-SubCell"/>
</dbReference>
<keyword evidence="9 12" id="KW-0472">Membrane</keyword>
<comment type="similarity">
    <text evidence="2">Belongs to the CorA metal ion transporter (MIT) (TC 1.A.35) family.</text>
</comment>
<evidence type="ECO:0000256" key="11">
    <source>
        <dbReference type="ARBA" id="ARBA00045497"/>
    </source>
</evidence>
<evidence type="ECO:0000256" key="4">
    <source>
        <dbReference type="ARBA" id="ARBA00022475"/>
    </source>
</evidence>
<sequence>MTTAIAFDFDTKHEERIPADKVPEFVRDGKCCWIDLDPTQEDAREILKGLGVPRMVRRDVFADSHETRYQLFAECLHFTAHDVRYVDGTIGFSPIDVIVGERFVVTLTRGPSEVTKNMRRIHSQDFHAFAKTLSFILYEFWDQTLDGYRRVVHAIELDVQRAQEQILTHSDDPDFEQAAGMSIAILELRKHILSSREVLDELATRRSPFISESTQPYLGNMVSVLDRFASDLSVEREVLAEALQLHMGIVSHRTNRVLNRLTIISAIFLPLTFLCGVYGMNFEHLPEVGWRYGYYYFWGLCVTIAGSLFAAMRMYRWL</sequence>
<evidence type="ECO:0000256" key="8">
    <source>
        <dbReference type="ARBA" id="ARBA00023065"/>
    </source>
</evidence>
<keyword evidence="5 12" id="KW-0812">Transmembrane</keyword>
<dbReference type="InterPro" id="IPR045863">
    <property type="entry name" value="CorA_TM1_TM2"/>
</dbReference>
<dbReference type="GO" id="GO:0015087">
    <property type="term" value="F:cobalt ion transmembrane transporter activity"/>
    <property type="evidence" value="ECO:0007669"/>
    <property type="project" value="TreeGrafter"/>
</dbReference>
<keyword evidence="8" id="KW-0406">Ion transport</keyword>
<evidence type="ECO:0000256" key="12">
    <source>
        <dbReference type="SAM" id="Phobius"/>
    </source>
</evidence>
<dbReference type="Gene3D" id="3.30.460.20">
    <property type="entry name" value="CorA soluble domain-like"/>
    <property type="match status" value="1"/>
</dbReference>
<organism evidence="13 14">
    <name type="scientific">Kolteria novifilia</name>
    <dbReference type="NCBI Taxonomy" id="2527975"/>
    <lineage>
        <taxon>Bacteria</taxon>
        <taxon>Pseudomonadati</taxon>
        <taxon>Planctomycetota</taxon>
        <taxon>Planctomycetia</taxon>
        <taxon>Kolteriales</taxon>
        <taxon>Kolteriaceae</taxon>
        <taxon>Kolteria</taxon>
    </lineage>
</organism>
<proteinExistence type="inferred from homology"/>
<evidence type="ECO:0000256" key="7">
    <source>
        <dbReference type="ARBA" id="ARBA00022989"/>
    </source>
</evidence>
<dbReference type="GO" id="GO:0050897">
    <property type="term" value="F:cobalt ion binding"/>
    <property type="evidence" value="ECO:0007669"/>
    <property type="project" value="TreeGrafter"/>
</dbReference>
<evidence type="ECO:0000313" key="14">
    <source>
        <dbReference type="Proteomes" id="UP000317093"/>
    </source>
</evidence>
<protein>
    <submittedName>
        <fullName evidence="13">Magnesium transport protein CorA</fullName>
    </submittedName>
</protein>
<dbReference type="InterPro" id="IPR002523">
    <property type="entry name" value="MgTranspt_CorA/ZnTranspt_ZntB"/>
</dbReference>
<keyword evidence="3" id="KW-0813">Transport</keyword>
<comment type="subcellular location">
    <subcellularLocation>
        <location evidence="1">Cell membrane</location>
        <topology evidence="1">Multi-pass membrane protein</topology>
    </subcellularLocation>
</comment>
<dbReference type="PANTHER" id="PTHR46494">
    <property type="entry name" value="CORA FAMILY METAL ION TRANSPORTER (EUROFUNG)"/>
    <property type="match status" value="1"/>
</dbReference>
<dbReference type="PANTHER" id="PTHR46494:SF1">
    <property type="entry name" value="CORA FAMILY METAL ION TRANSPORTER (EUROFUNG)"/>
    <property type="match status" value="1"/>
</dbReference>
<dbReference type="GO" id="GO:0000287">
    <property type="term" value="F:magnesium ion binding"/>
    <property type="evidence" value="ECO:0007669"/>
    <property type="project" value="TreeGrafter"/>
</dbReference>
<dbReference type="CDD" id="cd12822">
    <property type="entry name" value="TmCorA-like"/>
    <property type="match status" value="1"/>
</dbReference>
<dbReference type="SUPFAM" id="SSF143865">
    <property type="entry name" value="CorA soluble domain-like"/>
    <property type="match status" value="1"/>
</dbReference>
<dbReference type="KEGG" id="knv:Pan216_53590"/>
<evidence type="ECO:0000256" key="1">
    <source>
        <dbReference type="ARBA" id="ARBA00004651"/>
    </source>
</evidence>
<evidence type="ECO:0000256" key="10">
    <source>
        <dbReference type="ARBA" id="ARBA00034269"/>
    </source>
</evidence>
<dbReference type="Pfam" id="PF01544">
    <property type="entry name" value="CorA"/>
    <property type="match status" value="1"/>
</dbReference>
<comment type="catalytic activity">
    <reaction evidence="10">
        <text>Mg(2+)(in) = Mg(2+)(out)</text>
        <dbReference type="Rhea" id="RHEA:29827"/>
        <dbReference type="ChEBI" id="CHEBI:18420"/>
    </reaction>
</comment>
<evidence type="ECO:0000256" key="9">
    <source>
        <dbReference type="ARBA" id="ARBA00023136"/>
    </source>
</evidence>
<accession>A0A518BBX4</accession>
<dbReference type="EMBL" id="CP036279">
    <property type="protein sequence ID" value="QDU64469.1"/>
    <property type="molecule type" value="Genomic_DNA"/>
</dbReference>
<gene>
    <name evidence="13" type="primary">corA_2</name>
    <name evidence="13" type="ORF">Pan216_53590</name>
</gene>
<feature type="transmembrane region" description="Helical" evidence="12">
    <location>
        <begin position="292"/>
        <end position="312"/>
    </location>
</feature>
<keyword evidence="7 12" id="KW-1133">Transmembrane helix</keyword>